<gene>
    <name evidence="3" type="ORF">BCY86_03130</name>
</gene>
<dbReference type="KEGG" id="pabo:BCY86_03130"/>
<name>A0A1L6MW54_9BACT</name>
<proteinExistence type="predicted"/>
<evidence type="ECO:0000256" key="2">
    <source>
        <dbReference type="SAM" id="Phobius"/>
    </source>
</evidence>
<accession>A0A1L6MW54</accession>
<evidence type="ECO:0000313" key="3">
    <source>
        <dbReference type="EMBL" id="APR99779.1"/>
    </source>
</evidence>
<evidence type="ECO:0000313" key="4">
    <source>
        <dbReference type="Proteomes" id="UP000185544"/>
    </source>
</evidence>
<dbReference type="EMBL" id="CP016908">
    <property type="protein sequence ID" value="APR99779.1"/>
    <property type="molecule type" value="Genomic_DNA"/>
</dbReference>
<dbReference type="RefSeq" id="WP_075276429.1">
    <property type="nucleotide sequence ID" value="NZ_CP016908.1"/>
</dbReference>
<feature type="compositionally biased region" description="Pro residues" evidence="1">
    <location>
        <begin position="52"/>
        <end position="66"/>
    </location>
</feature>
<organism evidence="3 4">
    <name type="scientific">Pajaroellobacter abortibovis</name>
    <dbReference type="NCBI Taxonomy" id="1882918"/>
    <lineage>
        <taxon>Bacteria</taxon>
        <taxon>Pseudomonadati</taxon>
        <taxon>Myxococcota</taxon>
        <taxon>Polyangia</taxon>
        <taxon>Polyangiales</taxon>
        <taxon>Polyangiaceae</taxon>
    </lineage>
</organism>
<dbReference type="Proteomes" id="UP000185544">
    <property type="component" value="Chromosome"/>
</dbReference>
<feature type="transmembrane region" description="Helical" evidence="2">
    <location>
        <begin position="132"/>
        <end position="151"/>
    </location>
</feature>
<reference evidence="3 4" key="1">
    <citation type="submission" date="2016-08" db="EMBL/GenBank/DDBJ databases">
        <title>Identification and validation of antigenic proteins from Pajaroellobacter abortibovis using de-novo genome sequence assembly and reverse vaccinology.</title>
        <authorList>
            <person name="Welly B.T."/>
            <person name="Miller M.R."/>
            <person name="Stott J.L."/>
            <person name="Blanchard M.T."/>
            <person name="Islas-Trejo A.D."/>
            <person name="O'Rourke S.M."/>
            <person name="Young A.E."/>
            <person name="Medrano J.F."/>
            <person name="Van Eenennaam A.L."/>
        </authorList>
    </citation>
    <scope>NUCLEOTIDE SEQUENCE [LARGE SCALE GENOMIC DNA]</scope>
    <source>
        <strain evidence="3 4">BTF92-0548A/99-0131</strain>
    </source>
</reference>
<feature type="region of interest" description="Disordered" evidence="1">
    <location>
        <begin position="20"/>
        <end position="110"/>
    </location>
</feature>
<keyword evidence="4" id="KW-1185">Reference proteome</keyword>
<evidence type="ECO:0000256" key="1">
    <source>
        <dbReference type="SAM" id="MobiDB-lite"/>
    </source>
</evidence>
<feature type="compositionally biased region" description="Low complexity" evidence="1">
    <location>
        <begin position="226"/>
        <end position="239"/>
    </location>
</feature>
<sequence>MGNQKESSVITSLNELISYQEDSEFGEQNFKEATSCSMEEESFAPTPRKPPRLPPIPLPSAPPLPIQQPIHGRRNSDTSQVPPPSEYAERDITEKEKEMPVPELPVSIQQPIPWQTTPLSVQSPFKKKRKGGVIAMGAALVGLLAIGGLFLKGSPSKADGQSASPSKAAVPLATSELKAEPQSHPVQETGAHLSTKQNIPIIPEKAAPSPTASANKKTILPSSPTKAGAPKQAPAANAHPPHKKGASSGKEGSRSCNCPPGDPLCSCL</sequence>
<dbReference type="STRING" id="1882918.BCY86_03130"/>
<feature type="compositionally biased region" description="Polar residues" evidence="1">
    <location>
        <begin position="210"/>
        <end position="225"/>
    </location>
</feature>
<keyword evidence="2" id="KW-1133">Transmembrane helix</keyword>
<feature type="compositionally biased region" description="Basic and acidic residues" evidence="1">
    <location>
        <begin position="87"/>
        <end position="100"/>
    </location>
</feature>
<feature type="region of interest" description="Disordered" evidence="1">
    <location>
        <begin position="151"/>
        <end position="268"/>
    </location>
</feature>
<dbReference type="AlphaFoldDB" id="A0A1L6MW54"/>
<keyword evidence="2" id="KW-0472">Membrane</keyword>
<protein>
    <submittedName>
        <fullName evidence="3">Uncharacterized protein</fullName>
    </submittedName>
</protein>
<keyword evidence="2" id="KW-0812">Transmembrane</keyword>